<dbReference type="EMBL" id="JAROAS010000036">
    <property type="protein sequence ID" value="MED4129484.1"/>
    <property type="molecule type" value="Genomic_DNA"/>
</dbReference>
<keyword evidence="2" id="KW-1185">Reference proteome</keyword>
<organism evidence="1 2">
    <name type="scientific">Shouchella miscanthi</name>
    <dbReference type="NCBI Taxonomy" id="2598861"/>
    <lineage>
        <taxon>Bacteria</taxon>
        <taxon>Bacillati</taxon>
        <taxon>Bacillota</taxon>
        <taxon>Bacilli</taxon>
        <taxon>Bacillales</taxon>
        <taxon>Bacillaceae</taxon>
        <taxon>Shouchella</taxon>
    </lineage>
</organism>
<proteinExistence type="predicted"/>
<evidence type="ECO:0000313" key="1">
    <source>
        <dbReference type="EMBL" id="MED4129484.1"/>
    </source>
</evidence>
<evidence type="ECO:0000313" key="2">
    <source>
        <dbReference type="Proteomes" id="UP001341820"/>
    </source>
</evidence>
<reference evidence="1 2" key="1">
    <citation type="submission" date="2023-03" db="EMBL/GenBank/DDBJ databases">
        <title>Bacillus Genome Sequencing.</title>
        <authorList>
            <person name="Dunlap C."/>
        </authorList>
    </citation>
    <scope>NUCLEOTIDE SEQUENCE [LARGE SCALE GENOMIC DNA]</scope>
    <source>
        <strain evidence="1 2">B-4107</strain>
    </source>
</reference>
<dbReference type="RefSeq" id="WP_328238148.1">
    <property type="nucleotide sequence ID" value="NZ_JAROAS010000036.1"/>
</dbReference>
<accession>A0ABU6NPN3</accession>
<comment type="caution">
    <text evidence="1">The sequence shown here is derived from an EMBL/GenBank/DDBJ whole genome shotgun (WGS) entry which is preliminary data.</text>
</comment>
<gene>
    <name evidence="1" type="ORF">P5F74_15220</name>
</gene>
<dbReference type="Proteomes" id="UP001341820">
    <property type="component" value="Unassembled WGS sequence"/>
</dbReference>
<sequence>MAYELQSSSYNEKLSINAIENHIFSNQLPIIPFINSGDKEVSFDGYLQVNTKVSDNKKDFLKKVDVQVKSKKVKRYTGKKAKFQLDIEDIKNYYKQFGCILLLVQIKDSLNMKIYYKQLLPLELYETLESTKKDGKSKSIELRELDETNLYTVCMKFIRELDKQPKALIELEEKPDKFSQMRISSITMRNELKENLTEFFDHSYTIYGVKEGIEYPLDTVSMLEIISKGPMVFVIEKINGELSKYGLNITETVKKGKNYRIIVVEDSLELEFNFKESTFKFNANKLNSLKSQLKTLPFIIEVLEEGNLYLEIDGVYKKAVINLEGREDVLDRIKHSENKVRNLARVYEKFNVDKNFVFLNEDMIDGEMDKLISVFIENEIVKPSQDSESPCFVKFNLGGSFITTFYSPKNKILYLDPFSKEINNILISAKTGDDIYISIPMYIALETELLANSLNINYKLIYDSIEIFLVDNDSNVKSISATLTNFCLRCISAYDLCNEMILLDIAKLILNKLKKLEDSHATDINLLQIEKRLTKSLTVESQTLLINMLDQSDNEEVILRFCVNVLLDNKPMADFYLKKIKKDEDEFNYLQEQPIFNLLKELL</sequence>
<protein>
    <submittedName>
        <fullName evidence="1">DUF4365 domain-containing protein</fullName>
    </submittedName>
</protein>
<name>A0ABU6NPN3_9BACI</name>